<organism evidence="2 3">
    <name type="scientific">Knoellia aerolata DSM 18566</name>
    <dbReference type="NCBI Taxonomy" id="1385519"/>
    <lineage>
        <taxon>Bacteria</taxon>
        <taxon>Bacillati</taxon>
        <taxon>Actinomycetota</taxon>
        <taxon>Actinomycetes</taxon>
        <taxon>Micrococcales</taxon>
        <taxon>Intrasporangiaceae</taxon>
        <taxon>Knoellia</taxon>
    </lineage>
</organism>
<dbReference type="OrthoDB" id="9850284at2"/>
<feature type="compositionally biased region" description="Basic and acidic residues" evidence="1">
    <location>
        <begin position="149"/>
        <end position="159"/>
    </location>
</feature>
<evidence type="ECO:0000313" key="2">
    <source>
        <dbReference type="EMBL" id="KGN41875.1"/>
    </source>
</evidence>
<feature type="compositionally biased region" description="Polar residues" evidence="1">
    <location>
        <begin position="162"/>
        <end position="171"/>
    </location>
</feature>
<feature type="region of interest" description="Disordered" evidence="1">
    <location>
        <begin position="149"/>
        <end position="171"/>
    </location>
</feature>
<accession>A0A0A0JWQ0</accession>
<dbReference type="STRING" id="1385519.N801_04115"/>
<comment type="caution">
    <text evidence="2">The sequence shown here is derived from an EMBL/GenBank/DDBJ whole genome shotgun (WGS) entry which is preliminary data.</text>
</comment>
<dbReference type="EMBL" id="AVPL01000011">
    <property type="protein sequence ID" value="KGN41875.1"/>
    <property type="molecule type" value="Genomic_DNA"/>
</dbReference>
<proteinExistence type="predicted"/>
<reference evidence="2 3" key="1">
    <citation type="submission" date="2013-08" db="EMBL/GenBank/DDBJ databases">
        <title>The genome sequence of Knoellia aerolata.</title>
        <authorList>
            <person name="Zhu W."/>
            <person name="Wang G."/>
        </authorList>
    </citation>
    <scope>NUCLEOTIDE SEQUENCE [LARGE SCALE GENOMIC DNA]</scope>
    <source>
        <strain evidence="2 3">DSM 18566</strain>
    </source>
</reference>
<evidence type="ECO:0000256" key="1">
    <source>
        <dbReference type="SAM" id="MobiDB-lite"/>
    </source>
</evidence>
<protein>
    <submittedName>
        <fullName evidence="2">Uncharacterized protein</fullName>
    </submittedName>
</protein>
<dbReference type="Proteomes" id="UP000030013">
    <property type="component" value="Unassembled WGS sequence"/>
</dbReference>
<dbReference type="RefSeq" id="WP_035935069.1">
    <property type="nucleotide sequence ID" value="NZ_AVPL01000011.1"/>
</dbReference>
<keyword evidence="3" id="KW-1185">Reference proteome</keyword>
<gene>
    <name evidence="2" type="ORF">N801_04115</name>
</gene>
<dbReference type="AlphaFoldDB" id="A0A0A0JWQ0"/>
<evidence type="ECO:0000313" key="3">
    <source>
        <dbReference type="Proteomes" id="UP000030013"/>
    </source>
</evidence>
<name>A0A0A0JWQ0_9MICO</name>
<sequence length="171" mass="18650">MDADENAATLSRFEIEFGDCDESLHPLCEGVVCDTVLLVSGFETVEHAEEYARDLLYDRYTVADVLSGPGEGLTASTMMTGERDPATVIIRDYNVADNACPSGDRSYTFVAGGHDEFSLEDIDLDPAPEELATVMPGLQPEDDDLKLRRQREADARRAEVATSTVTRAAGR</sequence>